<feature type="region of interest" description="Disordered" evidence="1">
    <location>
        <begin position="31"/>
        <end position="69"/>
    </location>
</feature>
<sequence length="142" mass="16549">MSVAVGGQMLGQVNLWSDKAGLFLRCYEKKKREKKKEKKREKKRPEKKKEKENVLREVKKKKKGKERRIAPKKVSSLLILCHGQHLCVRVCFRQRRAKGLPGATPDPHQPLNSLLHTEFHHLPKRSFPCLYFFMEQTTCGLG</sequence>
<dbReference type="EMBL" id="KZ506279">
    <property type="protein sequence ID" value="PKU40408.1"/>
    <property type="molecule type" value="Genomic_DNA"/>
</dbReference>
<dbReference type="AlphaFoldDB" id="A0A2I0U2U9"/>
<name>A0A2I0U2U9_LIMLA</name>
<evidence type="ECO:0000256" key="1">
    <source>
        <dbReference type="SAM" id="MobiDB-lite"/>
    </source>
</evidence>
<organism evidence="2 3">
    <name type="scientific">Limosa lapponica baueri</name>
    <dbReference type="NCBI Taxonomy" id="1758121"/>
    <lineage>
        <taxon>Eukaryota</taxon>
        <taxon>Metazoa</taxon>
        <taxon>Chordata</taxon>
        <taxon>Craniata</taxon>
        <taxon>Vertebrata</taxon>
        <taxon>Euteleostomi</taxon>
        <taxon>Archelosauria</taxon>
        <taxon>Archosauria</taxon>
        <taxon>Dinosauria</taxon>
        <taxon>Saurischia</taxon>
        <taxon>Theropoda</taxon>
        <taxon>Coelurosauria</taxon>
        <taxon>Aves</taxon>
        <taxon>Neognathae</taxon>
        <taxon>Neoaves</taxon>
        <taxon>Charadriiformes</taxon>
        <taxon>Scolopacidae</taxon>
        <taxon>Limosa</taxon>
    </lineage>
</organism>
<feature type="compositionally biased region" description="Basic and acidic residues" evidence="1">
    <location>
        <begin position="43"/>
        <end position="57"/>
    </location>
</feature>
<proteinExistence type="predicted"/>
<protein>
    <submittedName>
        <fullName evidence="2">Uncharacterized protein</fullName>
    </submittedName>
</protein>
<evidence type="ECO:0000313" key="3">
    <source>
        <dbReference type="Proteomes" id="UP000233556"/>
    </source>
</evidence>
<gene>
    <name evidence="2" type="ORF">llap_9290</name>
</gene>
<accession>A0A2I0U2U9</accession>
<evidence type="ECO:0000313" key="2">
    <source>
        <dbReference type="EMBL" id="PKU40408.1"/>
    </source>
</evidence>
<dbReference type="Proteomes" id="UP000233556">
    <property type="component" value="Unassembled WGS sequence"/>
</dbReference>
<reference evidence="3" key="2">
    <citation type="submission" date="2017-12" db="EMBL/GenBank/DDBJ databases">
        <title>Genome sequence of the Bar-tailed Godwit (Limosa lapponica baueri).</title>
        <authorList>
            <person name="Lima N.C.B."/>
            <person name="Parody-Merino A.M."/>
            <person name="Battley P.F."/>
            <person name="Fidler A.E."/>
            <person name="Prosdocimi F."/>
        </authorList>
    </citation>
    <scope>NUCLEOTIDE SEQUENCE [LARGE SCALE GENOMIC DNA]</scope>
</reference>
<feature type="compositionally biased region" description="Basic residues" evidence="1">
    <location>
        <begin position="31"/>
        <end position="42"/>
    </location>
</feature>
<reference evidence="3" key="1">
    <citation type="submission" date="2017-11" db="EMBL/GenBank/DDBJ databases">
        <authorList>
            <person name="Lima N.C."/>
            <person name="Parody-Merino A.M."/>
            <person name="Battley P.F."/>
            <person name="Fidler A.E."/>
            <person name="Prosdocimi F."/>
        </authorList>
    </citation>
    <scope>NUCLEOTIDE SEQUENCE [LARGE SCALE GENOMIC DNA]</scope>
</reference>
<keyword evidence="3" id="KW-1185">Reference proteome</keyword>